<dbReference type="Proteomes" id="UP000275225">
    <property type="component" value="Unassembled WGS sequence"/>
</dbReference>
<proteinExistence type="predicted"/>
<evidence type="ECO:0000256" key="2">
    <source>
        <dbReference type="SAM" id="Phobius"/>
    </source>
</evidence>
<dbReference type="GO" id="GO:0006352">
    <property type="term" value="P:DNA-templated transcription initiation"/>
    <property type="evidence" value="ECO:0007669"/>
    <property type="project" value="InterPro"/>
</dbReference>
<dbReference type="AlphaFoldDB" id="A0A3N6WL35"/>
<evidence type="ECO:0000313" key="4">
    <source>
        <dbReference type="Proteomes" id="UP000275225"/>
    </source>
</evidence>
<protein>
    <recommendedName>
        <fullName evidence="5">Sigma-70 family RNA polymerase sigma factor</fullName>
    </recommendedName>
</protein>
<dbReference type="OrthoDB" id="9780326at2"/>
<feature type="compositionally biased region" description="Polar residues" evidence="1">
    <location>
        <begin position="268"/>
        <end position="279"/>
    </location>
</feature>
<name>A0A3N6WL35_9ACTN</name>
<keyword evidence="2" id="KW-0472">Membrane</keyword>
<dbReference type="GO" id="GO:0003700">
    <property type="term" value="F:DNA-binding transcription factor activity"/>
    <property type="evidence" value="ECO:0007669"/>
    <property type="project" value="InterPro"/>
</dbReference>
<feature type="region of interest" description="Disordered" evidence="1">
    <location>
        <begin position="246"/>
        <end position="321"/>
    </location>
</feature>
<accession>A0A3N6WL35</accession>
<dbReference type="SUPFAM" id="SSF88946">
    <property type="entry name" value="Sigma2 domain of RNA polymerase sigma factors"/>
    <property type="match status" value="1"/>
</dbReference>
<feature type="region of interest" description="Disordered" evidence="1">
    <location>
        <begin position="188"/>
        <end position="208"/>
    </location>
</feature>
<feature type="transmembrane region" description="Helical" evidence="2">
    <location>
        <begin position="212"/>
        <end position="236"/>
    </location>
</feature>
<organism evidence="3 4">
    <name type="scientific">Aeromicrobium camelliae</name>
    <dbReference type="NCBI Taxonomy" id="1538144"/>
    <lineage>
        <taxon>Bacteria</taxon>
        <taxon>Bacillati</taxon>
        <taxon>Actinomycetota</taxon>
        <taxon>Actinomycetes</taxon>
        <taxon>Propionibacteriales</taxon>
        <taxon>Nocardioidaceae</taxon>
        <taxon>Aeromicrobium</taxon>
    </lineage>
</organism>
<feature type="compositionally biased region" description="Low complexity" evidence="1">
    <location>
        <begin position="246"/>
        <end position="266"/>
    </location>
</feature>
<feature type="compositionally biased region" description="Basic and acidic residues" evidence="1">
    <location>
        <begin position="194"/>
        <end position="203"/>
    </location>
</feature>
<feature type="compositionally biased region" description="Basic and acidic residues" evidence="1">
    <location>
        <begin position="419"/>
        <end position="432"/>
    </location>
</feature>
<dbReference type="Gene3D" id="1.10.1740.10">
    <property type="match status" value="1"/>
</dbReference>
<reference evidence="3 4" key="1">
    <citation type="submission" date="2018-11" db="EMBL/GenBank/DDBJ databases">
        <authorList>
            <person name="Li F."/>
        </authorList>
    </citation>
    <scope>NUCLEOTIDE SEQUENCE [LARGE SCALE GENOMIC DNA]</scope>
    <source>
        <strain evidence="3 4">YS17T</strain>
    </source>
</reference>
<gene>
    <name evidence="3" type="ORF">EHW97_13090</name>
</gene>
<evidence type="ECO:0000256" key="1">
    <source>
        <dbReference type="SAM" id="MobiDB-lite"/>
    </source>
</evidence>
<dbReference type="PRINTS" id="PR01217">
    <property type="entry name" value="PRICHEXTENSN"/>
</dbReference>
<keyword evidence="2" id="KW-0812">Transmembrane</keyword>
<comment type="caution">
    <text evidence="3">The sequence shown here is derived from an EMBL/GenBank/DDBJ whole genome shotgun (WGS) entry which is preliminary data.</text>
</comment>
<feature type="region of interest" description="Disordered" evidence="1">
    <location>
        <begin position="407"/>
        <end position="465"/>
    </location>
</feature>
<evidence type="ECO:0008006" key="5">
    <source>
        <dbReference type="Google" id="ProtNLM"/>
    </source>
</evidence>
<dbReference type="RefSeq" id="WP_124237625.1">
    <property type="nucleotide sequence ID" value="NZ_JBHUFI010000011.1"/>
</dbReference>
<sequence>MTFADARSRDDASLVQATRGGDHAAYSELFERHRDAVEHLADIVTRGRGAETLVNATYVEGLGRVLDGGAAGAAFRPWILQVTVDCHGSPAPATTASAAFWSLTVGQQELIWSAVVDDAPVDSSELAAAAERWRTEFLRRQRDDASARHARTHLDDLAGHADACATCLGLWWAADELATAPSLARTVLGPGGERYLRQPPLDRRRQRPRPRWVPATFVASVAAVLLATSIGALAVAQWGPGSVPPAWRTSAPAPTPAPSTDTAPPSGNTPAEPTVSPTPTAEPGSPTPDTAPTPSDTAPTPTPTAPTTGGGPSVPEAMSVGFAFGDPRDEYVSRNGATYQARHIRFQVVAEPAQGTHRRTVMMRFEFAGAVTFLGSSAELSCTPSFRTVTCTTALAPGNSVTGTLTVEDPQGSGRARVHTSDDPSAVRDHIFDFGPWAGAESASPPPPPREETAGGTASEEPSAP</sequence>
<dbReference type="InterPro" id="IPR013325">
    <property type="entry name" value="RNA_pol_sigma_r2"/>
</dbReference>
<keyword evidence="4" id="KW-1185">Reference proteome</keyword>
<evidence type="ECO:0000313" key="3">
    <source>
        <dbReference type="EMBL" id="RQN02495.1"/>
    </source>
</evidence>
<dbReference type="EMBL" id="RQJX01000020">
    <property type="protein sequence ID" value="RQN02495.1"/>
    <property type="molecule type" value="Genomic_DNA"/>
</dbReference>
<keyword evidence="2" id="KW-1133">Transmembrane helix</keyword>